<protein>
    <submittedName>
        <fullName evidence="1">Uncharacterized protein</fullName>
    </submittedName>
</protein>
<comment type="caution">
    <text evidence="1">The sequence shown here is derived from an EMBL/GenBank/DDBJ whole genome shotgun (WGS) entry which is preliminary data.</text>
</comment>
<gene>
    <name evidence="1" type="ORF">pdam_00008355</name>
</gene>
<proteinExistence type="predicted"/>
<accession>A0A3M6U5R2</accession>
<dbReference type="Proteomes" id="UP000275408">
    <property type="component" value="Unassembled WGS sequence"/>
</dbReference>
<reference evidence="1 2" key="1">
    <citation type="journal article" date="2018" name="Sci. Rep.">
        <title>Comparative analysis of the Pocillopora damicornis genome highlights role of immune system in coral evolution.</title>
        <authorList>
            <person name="Cunning R."/>
            <person name="Bay R.A."/>
            <person name="Gillette P."/>
            <person name="Baker A.C."/>
            <person name="Traylor-Knowles N."/>
        </authorList>
    </citation>
    <scope>NUCLEOTIDE SEQUENCE [LARGE SCALE GENOMIC DNA]</scope>
    <source>
        <strain evidence="1">RSMAS</strain>
        <tissue evidence="1">Whole animal</tissue>
    </source>
</reference>
<evidence type="ECO:0000313" key="2">
    <source>
        <dbReference type="Proteomes" id="UP000275408"/>
    </source>
</evidence>
<sequence>MKVCRDSFAFLIRSTFEIIKIKNLVTGVLRKSIKIRSQLYMADSQVNEVVLLFESIDTQPKNCQFGLDK</sequence>
<name>A0A3M6U5R2_POCDA</name>
<dbReference type="EMBL" id="RCHS01002222">
    <property type="protein sequence ID" value="RMX48936.1"/>
    <property type="molecule type" value="Genomic_DNA"/>
</dbReference>
<keyword evidence="2" id="KW-1185">Reference proteome</keyword>
<dbReference type="AlphaFoldDB" id="A0A3M6U5R2"/>
<organism evidence="1 2">
    <name type="scientific">Pocillopora damicornis</name>
    <name type="common">Cauliflower coral</name>
    <name type="synonym">Millepora damicornis</name>
    <dbReference type="NCBI Taxonomy" id="46731"/>
    <lineage>
        <taxon>Eukaryota</taxon>
        <taxon>Metazoa</taxon>
        <taxon>Cnidaria</taxon>
        <taxon>Anthozoa</taxon>
        <taxon>Hexacorallia</taxon>
        <taxon>Scleractinia</taxon>
        <taxon>Astrocoeniina</taxon>
        <taxon>Pocilloporidae</taxon>
        <taxon>Pocillopora</taxon>
    </lineage>
</organism>
<evidence type="ECO:0000313" key="1">
    <source>
        <dbReference type="EMBL" id="RMX48936.1"/>
    </source>
</evidence>
<feature type="non-terminal residue" evidence="1">
    <location>
        <position position="69"/>
    </location>
</feature>